<gene>
    <name evidence="1" type="ORF">O1G21_29620</name>
</gene>
<name>A0ABY7QA11_9ACTN</name>
<dbReference type="EMBL" id="CP115450">
    <property type="protein sequence ID" value="WBP89593.1"/>
    <property type="molecule type" value="Genomic_DNA"/>
</dbReference>
<proteinExistence type="predicted"/>
<sequence>MVKHEPTQGSARGPDRCDCGKLINGTVGEDGITTWVCECRRFGYLLPPDYQQAHPDESRVQVCGRRRPRVVAPVAA</sequence>
<evidence type="ECO:0000313" key="2">
    <source>
        <dbReference type="Proteomes" id="UP001212821"/>
    </source>
</evidence>
<keyword evidence="2" id="KW-1185">Reference proteome</keyword>
<organism evidence="1 2">
    <name type="scientific">Kitasatospora cathayae</name>
    <dbReference type="NCBI Taxonomy" id="3004092"/>
    <lineage>
        <taxon>Bacteria</taxon>
        <taxon>Bacillati</taxon>
        <taxon>Actinomycetota</taxon>
        <taxon>Actinomycetes</taxon>
        <taxon>Kitasatosporales</taxon>
        <taxon>Streptomycetaceae</taxon>
        <taxon>Kitasatospora</taxon>
    </lineage>
</organism>
<dbReference type="Proteomes" id="UP001212821">
    <property type="component" value="Chromosome"/>
</dbReference>
<reference evidence="2" key="1">
    <citation type="submission" date="2022-12" db="EMBL/GenBank/DDBJ databases">
        <authorList>
            <person name="Mo P."/>
        </authorList>
    </citation>
    <scope>NUCLEOTIDE SEQUENCE [LARGE SCALE GENOMIC DNA]</scope>
    <source>
        <strain evidence="2">HUAS 3-15</strain>
    </source>
</reference>
<accession>A0ABY7QA11</accession>
<protein>
    <submittedName>
        <fullName evidence="1">Uncharacterized protein</fullName>
    </submittedName>
</protein>
<evidence type="ECO:0000313" key="1">
    <source>
        <dbReference type="EMBL" id="WBP89593.1"/>
    </source>
</evidence>
<dbReference type="RefSeq" id="WP_270147984.1">
    <property type="nucleotide sequence ID" value="NZ_CP115450.1"/>
</dbReference>